<name>A0A920CD68_9BACL</name>
<dbReference type="InterPro" id="IPR036249">
    <property type="entry name" value="Thioredoxin-like_sf"/>
</dbReference>
<dbReference type="AlphaFoldDB" id="A0A920CD68"/>
<organism evidence="1 2">
    <name type="scientific">Paenibacillus antibioticophila</name>
    <dbReference type="NCBI Taxonomy" id="1274374"/>
    <lineage>
        <taxon>Bacteria</taxon>
        <taxon>Bacillati</taxon>
        <taxon>Bacillota</taxon>
        <taxon>Bacilli</taxon>
        <taxon>Bacillales</taxon>
        <taxon>Paenibacillaceae</taxon>
        <taxon>Paenibacillus</taxon>
    </lineage>
</organism>
<evidence type="ECO:0008006" key="3">
    <source>
        <dbReference type="Google" id="ProtNLM"/>
    </source>
</evidence>
<protein>
    <recommendedName>
        <fullName evidence="3">Thioredoxin domain-containing protein</fullName>
    </recommendedName>
</protein>
<dbReference type="SUPFAM" id="SSF52833">
    <property type="entry name" value="Thioredoxin-like"/>
    <property type="match status" value="1"/>
</dbReference>
<comment type="caution">
    <text evidence="1">The sequence shown here is derived from an EMBL/GenBank/DDBJ whole genome shotgun (WGS) entry which is preliminary data.</text>
</comment>
<dbReference type="Gene3D" id="3.40.30.10">
    <property type="entry name" value="Glutaredoxin"/>
    <property type="match status" value="1"/>
</dbReference>
<reference evidence="1 2" key="1">
    <citation type="submission" date="2021-03" db="EMBL/GenBank/DDBJ databases">
        <title>Antimicrobial resistance genes in bacteria isolated from Japanese honey, and their potential for conferring macrolide and lincosamide resistance in the American foulbrood pathogen Paenibacillus larvae.</title>
        <authorList>
            <person name="Okamoto M."/>
            <person name="Kumagai M."/>
            <person name="Kanamori H."/>
            <person name="Takamatsu D."/>
        </authorList>
    </citation>
    <scope>NUCLEOTIDE SEQUENCE [LARGE SCALE GENOMIC DNA]</scope>
    <source>
        <strain evidence="1 2">J41TS12</strain>
    </source>
</reference>
<proteinExistence type="predicted"/>
<dbReference type="Proteomes" id="UP000681162">
    <property type="component" value="Unassembled WGS sequence"/>
</dbReference>
<dbReference type="EMBL" id="BORR01000001">
    <property type="protein sequence ID" value="GIO35260.1"/>
    <property type="molecule type" value="Genomic_DNA"/>
</dbReference>
<evidence type="ECO:0000313" key="2">
    <source>
        <dbReference type="Proteomes" id="UP000681162"/>
    </source>
</evidence>
<keyword evidence="2" id="KW-1185">Reference proteome</keyword>
<evidence type="ECO:0000313" key="1">
    <source>
        <dbReference type="EMBL" id="GIO35260.1"/>
    </source>
</evidence>
<accession>A0A920CD68</accession>
<gene>
    <name evidence="1" type="ORF">J41TS12_01210</name>
</gene>
<sequence>MNTENGPVRGDIITDNEYMDHRNRILNLRLGGDTKVLLFLSMHCVRCMELVPEIRKVRLPHARLIVFSAGSPEDHVELGEFLGQTWTVVPLAPEHMEKDFLVRSHPFCIIVDRNRQVAGEGFVYNSTDVLTLAETAGENKFSTLFKIRSRRA</sequence>
<dbReference type="RefSeq" id="WP_212937712.1">
    <property type="nucleotide sequence ID" value="NZ_BORR01000001.1"/>
</dbReference>